<sequence length="84" mass="8336">MNIKIQIATLALAAVAAASYEEVNPAHGGAPAAPAAPAAPGAYVPEVPHPYPVNGAAPEETPCETTPAGEYSGNGAPSIIYPEN</sequence>
<dbReference type="Proteomes" id="UP001140087">
    <property type="component" value="Unassembled WGS sequence"/>
</dbReference>
<gene>
    <name evidence="1" type="ORF">H4R21_006048</name>
</gene>
<proteinExistence type="predicted"/>
<feature type="non-terminal residue" evidence="1">
    <location>
        <position position="84"/>
    </location>
</feature>
<reference evidence="1" key="1">
    <citation type="submission" date="2022-07" db="EMBL/GenBank/DDBJ databases">
        <title>Phylogenomic reconstructions and comparative analyses of Kickxellomycotina fungi.</title>
        <authorList>
            <person name="Reynolds N.K."/>
            <person name="Stajich J.E."/>
            <person name="Barry K."/>
            <person name="Grigoriev I.V."/>
            <person name="Crous P."/>
            <person name="Smith M.E."/>
        </authorList>
    </citation>
    <scope>NUCLEOTIDE SEQUENCE</scope>
    <source>
        <strain evidence="1">BCRC 34780</strain>
    </source>
</reference>
<protein>
    <submittedName>
        <fullName evidence="1">Uncharacterized protein</fullName>
    </submittedName>
</protein>
<accession>A0ACC1KQC9</accession>
<evidence type="ECO:0000313" key="2">
    <source>
        <dbReference type="Proteomes" id="UP001140087"/>
    </source>
</evidence>
<dbReference type="EMBL" id="JANBUN010003030">
    <property type="protein sequence ID" value="KAJ2793045.1"/>
    <property type="molecule type" value="Genomic_DNA"/>
</dbReference>
<keyword evidence="2" id="KW-1185">Reference proteome</keyword>
<organism evidence="1 2">
    <name type="scientific">Coemansia helicoidea</name>
    <dbReference type="NCBI Taxonomy" id="1286919"/>
    <lineage>
        <taxon>Eukaryota</taxon>
        <taxon>Fungi</taxon>
        <taxon>Fungi incertae sedis</taxon>
        <taxon>Zoopagomycota</taxon>
        <taxon>Kickxellomycotina</taxon>
        <taxon>Kickxellomycetes</taxon>
        <taxon>Kickxellales</taxon>
        <taxon>Kickxellaceae</taxon>
        <taxon>Coemansia</taxon>
    </lineage>
</organism>
<evidence type="ECO:0000313" key="1">
    <source>
        <dbReference type="EMBL" id="KAJ2793045.1"/>
    </source>
</evidence>
<name>A0ACC1KQC9_9FUNG</name>
<comment type="caution">
    <text evidence="1">The sequence shown here is derived from an EMBL/GenBank/DDBJ whole genome shotgun (WGS) entry which is preliminary data.</text>
</comment>